<evidence type="ECO:0000313" key="6">
    <source>
        <dbReference type="EMBL" id="SPC21508.1"/>
    </source>
</evidence>
<evidence type="ECO:0000256" key="3">
    <source>
        <dbReference type="ARBA" id="ARBA00023136"/>
    </source>
</evidence>
<evidence type="ECO:0000256" key="4">
    <source>
        <dbReference type="SAM" id="Phobius"/>
    </source>
</evidence>
<feature type="domain" description="Major facilitator superfamily (MFS) profile" evidence="5">
    <location>
        <begin position="40"/>
        <end position="423"/>
    </location>
</feature>
<feature type="transmembrane region" description="Helical" evidence="4">
    <location>
        <begin position="334"/>
        <end position="360"/>
    </location>
</feature>
<dbReference type="PANTHER" id="PTHR42910:SF1">
    <property type="entry name" value="MAJOR FACILITATOR SUPERFAMILY (MFS) PROFILE DOMAIN-CONTAINING PROTEIN"/>
    <property type="match status" value="1"/>
</dbReference>
<keyword evidence="2 4" id="KW-1133">Transmembrane helix</keyword>
<feature type="transmembrane region" description="Helical" evidence="4">
    <location>
        <begin position="40"/>
        <end position="57"/>
    </location>
</feature>
<dbReference type="SUPFAM" id="SSF103473">
    <property type="entry name" value="MFS general substrate transporter"/>
    <property type="match status" value="1"/>
</dbReference>
<reference evidence="6 7" key="1">
    <citation type="submission" date="2018-01" db="EMBL/GenBank/DDBJ databases">
        <authorList>
            <person name="Clerissi C."/>
        </authorList>
    </citation>
    <scope>NUCLEOTIDE SEQUENCE [LARGE SCALE GENOMIC DNA]</scope>
    <source>
        <strain evidence="6">Cupriavidus taiwanensis STM 6021</strain>
    </source>
</reference>
<dbReference type="AlphaFoldDB" id="A0A7Z7NNR0"/>
<dbReference type="EMBL" id="LT978514">
    <property type="protein sequence ID" value="SPC21508.1"/>
    <property type="molecule type" value="Genomic_DNA"/>
</dbReference>
<feature type="transmembrane region" description="Helical" evidence="4">
    <location>
        <begin position="372"/>
        <end position="392"/>
    </location>
</feature>
<feature type="transmembrane region" description="Helical" evidence="4">
    <location>
        <begin position="163"/>
        <end position="185"/>
    </location>
</feature>
<dbReference type="Proteomes" id="UP000257139">
    <property type="component" value="Chromosome CBM2594_b"/>
</dbReference>
<keyword evidence="3 4" id="KW-0472">Membrane</keyword>
<accession>A0A7Z7NNR0</accession>
<dbReference type="CDD" id="cd17324">
    <property type="entry name" value="MFS_NepI_like"/>
    <property type="match status" value="1"/>
</dbReference>
<evidence type="ECO:0000256" key="1">
    <source>
        <dbReference type="ARBA" id="ARBA00022692"/>
    </source>
</evidence>
<dbReference type="InterPro" id="IPR020846">
    <property type="entry name" value="MFS_dom"/>
</dbReference>
<feature type="transmembrane region" description="Helical" evidence="4">
    <location>
        <begin position="77"/>
        <end position="95"/>
    </location>
</feature>
<sequence>MDNTSGHPNFFANHVKPAMSPVPATSPAATVADPAVPARLVLLLATGAGLAVASLYYSQPMLGVMAPDLHASDATAGAIPTLTQLGYALGILLLAPLGDRYDRRHIIVAKAVALVGALLLAGLAPGIGMLLVSSLVVGLSATLAQDIVPAAAALAPAAQRGKVVGTVMTGLLLGILLSRVVSGFVAAHFGWRAMFMLAAASIAAVALVARRQLPRFTPATTLPYRALLASLAALWREHGALRRAALAQGLLSVGFSAFWSTLAVMLHGAPFHLGSEAAGAFGLAGAAGALGAPLAGRLADRGGPERVTRAGAALAALSFAAMLLTPLVPPQAQLWLIGASAIGFDLGVQVALVAHQTIVYGIDPGARSRLNAVLFVCMFTGMAAGAALGSLVLARFGWTGVAALATAAALSALAVRLLPKRAAQ</sequence>
<name>A0A7Z7NNR0_9BURK</name>
<dbReference type="PANTHER" id="PTHR42910">
    <property type="entry name" value="TRANSPORTER SCO4007-RELATED"/>
    <property type="match status" value="1"/>
</dbReference>
<protein>
    <submittedName>
        <fullName evidence="6">Putative transporter, MFS_1 family</fullName>
    </submittedName>
</protein>
<gene>
    <name evidence="6" type="ORF">CBM2594_B10612</name>
</gene>
<evidence type="ECO:0000259" key="5">
    <source>
        <dbReference type="PROSITE" id="PS50850"/>
    </source>
</evidence>
<feature type="transmembrane region" description="Helical" evidence="4">
    <location>
        <begin position="398"/>
        <end position="418"/>
    </location>
</feature>
<feature type="transmembrane region" description="Helical" evidence="4">
    <location>
        <begin position="130"/>
        <end position="151"/>
    </location>
</feature>
<keyword evidence="1 4" id="KW-0812">Transmembrane</keyword>
<dbReference type="Gene3D" id="1.20.1250.20">
    <property type="entry name" value="MFS general substrate transporter like domains"/>
    <property type="match status" value="1"/>
</dbReference>
<feature type="transmembrane region" description="Helical" evidence="4">
    <location>
        <begin position="107"/>
        <end position="124"/>
    </location>
</feature>
<dbReference type="PROSITE" id="PS50850">
    <property type="entry name" value="MFS"/>
    <property type="match status" value="1"/>
</dbReference>
<dbReference type="Pfam" id="PF07690">
    <property type="entry name" value="MFS_1"/>
    <property type="match status" value="1"/>
</dbReference>
<feature type="transmembrane region" description="Helical" evidence="4">
    <location>
        <begin position="307"/>
        <end position="328"/>
    </location>
</feature>
<evidence type="ECO:0000313" key="7">
    <source>
        <dbReference type="Proteomes" id="UP000257139"/>
    </source>
</evidence>
<feature type="transmembrane region" description="Helical" evidence="4">
    <location>
        <begin position="277"/>
        <end position="295"/>
    </location>
</feature>
<dbReference type="GO" id="GO:0022857">
    <property type="term" value="F:transmembrane transporter activity"/>
    <property type="evidence" value="ECO:0007669"/>
    <property type="project" value="InterPro"/>
</dbReference>
<feature type="transmembrane region" description="Helical" evidence="4">
    <location>
        <begin position="244"/>
        <end position="265"/>
    </location>
</feature>
<proteinExistence type="predicted"/>
<feature type="transmembrane region" description="Helical" evidence="4">
    <location>
        <begin position="191"/>
        <end position="209"/>
    </location>
</feature>
<dbReference type="InterPro" id="IPR011701">
    <property type="entry name" value="MFS"/>
</dbReference>
<organism evidence="6 7">
    <name type="scientific">Cupriavidus taiwanensis</name>
    <dbReference type="NCBI Taxonomy" id="164546"/>
    <lineage>
        <taxon>Bacteria</taxon>
        <taxon>Pseudomonadati</taxon>
        <taxon>Pseudomonadota</taxon>
        <taxon>Betaproteobacteria</taxon>
        <taxon>Burkholderiales</taxon>
        <taxon>Burkholderiaceae</taxon>
        <taxon>Cupriavidus</taxon>
    </lineage>
</organism>
<evidence type="ECO:0000256" key="2">
    <source>
        <dbReference type="ARBA" id="ARBA00022989"/>
    </source>
</evidence>
<dbReference type="InterPro" id="IPR036259">
    <property type="entry name" value="MFS_trans_sf"/>
</dbReference>